<dbReference type="Pfam" id="PF12796">
    <property type="entry name" value="Ank_2"/>
    <property type="match status" value="1"/>
</dbReference>
<dbReference type="EMBL" id="CAJNRD030001121">
    <property type="protein sequence ID" value="CAG5095358.1"/>
    <property type="molecule type" value="Genomic_DNA"/>
</dbReference>
<dbReference type="SUPFAM" id="SSF48403">
    <property type="entry name" value="Ankyrin repeat"/>
    <property type="match status" value="1"/>
</dbReference>
<dbReference type="PROSITE" id="PS50297">
    <property type="entry name" value="ANK_REP_REGION"/>
    <property type="match status" value="1"/>
</dbReference>
<dbReference type="GO" id="GO:0016567">
    <property type="term" value="P:protein ubiquitination"/>
    <property type="evidence" value="ECO:0007669"/>
    <property type="project" value="TreeGrafter"/>
</dbReference>
<dbReference type="Proteomes" id="UP000786811">
    <property type="component" value="Unassembled WGS sequence"/>
</dbReference>
<dbReference type="SMART" id="SM00248">
    <property type="entry name" value="ANK"/>
    <property type="match status" value="2"/>
</dbReference>
<sequence>MVKFLLKNNADVNVKTNRDKVTACRLSRGMYDHYDRKFVMTPLAIAIDKKNISLMELLIDAGAHVNSINLDDVSPLYLAMRIGKVQVMEFLIDHGADFDNIVGTQGYCSLPFEEFGEIERYRYFAKLEALSLFPGPYSEVIDTKFDIFIKKCYEEIKKLKEVDINIHKITFFDVLTMCQHKLAVKLTCVSKVNLARLKTKAKLTFPLYGELVKHYLTKAAQRKNLLMKANATLIDIFGKALPSTFRRQMYYYFSDQDLELLS</sequence>
<evidence type="ECO:0000256" key="2">
    <source>
        <dbReference type="ARBA" id="ARBA00022737"/>
    </source>
</evidence>
<keyword evidence="3 4" id="KW-0040">ANK repeat</keyword>
<evidence type="ECO:0000256" key="1">
    <source>
        <dbReference type="ARBA" id="ARBA00005949"/>
    </source>
</evidence>
<name>A0A8J2MM30_COTCN</name>
<dbReference type="Gene3D" id="1.25.40.20">
    <property type="entry name" value="Ankyrin repeat-containing domain"/>
    <property type="match status" value="1"/>
</dbReference>
<dbReference type="InterPro" id="IPR051573">
    <property type="entry name" value="Ankyrin-SOCS_box_domain"/>
</dbReference>
<keyword evidence="2" id="KW-0677">Repeat</keyword>
<dbReference type="InterPro" id="IPR002110">
    <property type="entry name" value="Ankyrin_rpt"/>
</dbReference>
<organism evidence="5 6">
    <name type="scientific">Cotesia congregata</name>
    <name type="common">Parasitoid wasp</name>
    <name type="synonym">Apanteles congregatus</name>
    <dbReference type="NCBI Taxonomy" id="51543"/>
    <lineage>
        <taxon>Eukaryota</taxon>
        <taxon>Metazoa</taxon>
        <taxon>Ecdysozoa</taxon>
        <taxon>Arthropoda</taxon>
        <taxon>Hexapoda</taxon>
        <taxon>Insecta</taxon>
        <taxon>Pterygota</taxon>
        <taxon>Neoptera</taxon>
        <taxon>Endopterygota</taxon>
        <taxon>Hymenoptera</taxon>
        <taxon>Apocrita</taxon>
        <taxon>Ichneumonoidea</taxon>
        <taxon>Braconidae</taxon>
        <taxon>Microgastrinae</taxon>
        <taxon>Cotesia</taxon>
    </lineage>
</organism>
<reference evidence="5" key="1">
    <citation type="submission" date="2021-04" db="EMBL/GenBank/DDBJ databases">
        <authorList>
            <person name="Chebbi M.A.C M."/>
        </authorList>
    </citation>
    <scope>NUCLEOTIDE SEQUENCE</scope>
</reference>
<dbReference type="InterPro" id="IPR036770">
    <property type="entry name" value="Ankyrin_rpt-contain_sf"/>
</dbReference>
<evidence type="ECO:0000313" key="6">
    <source>
        <dbReference type="Proteomes" id="UP000786811"/>
    </source>
</evidence>
<comment type="similarity">
    <text evidence="1">Belongs to the ankyrin SOCS box (ASB) family.</text>
</comment>
<accession>A0A8J2MM30</accession>
<feature type="repeat" description="ANK" evidence="4">
    <location>
        <begin position="71"/>
        <end position="99"/>
    </location>
</feature>
<gene>
    <name evidence="5" type="ORF">HICCMSTLAB_LOCUS7669</name>
</gene>
<keyword evidence="6" id="KW-1185">Reference proteome</keyword>
<dbReference type="AlphaFoldDB" id="A0A8J2MM30"/>
<evidence type="ECO:0000313" key="5">
    <source>
        <dbReference type="EMBL" id="CAG5095358.1"/>
    </source>
</evidence>
<evidence type="ECO:0000256" key="4">
    <source>
        <dbReference type="PROSITE-ProRule" id="PRU00023"/>
    </source>
</evidence>
<dbReference type="PANTHER" id="PTHR24136:SF15">
    <property type="entry name" value="ANK_REP_REGION DOMAIN-CONTAINING PROTEIN"/>
    <property type="match status" value="1"/>
</dbReference>
<dbReference type="OrthoDB" id="194358at2759"/>
<dbReference type="PROSITE" id="PS50088">
    <property type="entry name" value="ANK_REPEAT"/>
    <property type="match status" value="2"/>
</dbReference>
<evidence type="ECO:0000256" key="3">
    <source>
        <dbReference type="ARBA" id="ARBA00023043"/>
    </source>
</evidence>
<feature type="repeat" description="ANK" evidence="4">
    <location>
        <begin position="41"/>
        <end position="70"/>
    </location>
</feature>
<dbReference type="GO" id="GO:0045732">
    <property type="term" value="P:positive regulation of protein catabolic process"/>
    <property type="evidence" value="ECO:0007669"/>
    <property type="project" value="TreeGrafter"/>
</dbReference>
<proteinExistence type="inferred from homology"/>
<protein>
    <submittedName>
        <fullName evidence="5">Similar to ANK1: Ankyrin-1 (Homo sapiens)</fullName>
    </submittedName>
</protein>
<comment type="caution">
    <text evidence="5">The sequence shown here is derived from an EMBL/GenBank/DDBJ whole genome shotgun (WGS) entry which is preliminary data.</text>
</comment>
<dbReference type="PANTHER" id="PTHR24136">
    <property type="entry name" value="SOWAH (DROSOPHILA) HOMOLOG"/>
    <property type="match status" value="1"/>
</dbReference>